<name>A0ACC2QBS0_9NEOP</name>
<comment type="caution">
    <text evidence="1">The sequence shown here is derived from an EMBL/GenBank/DDBJ whole genome shotgun (WGS) entry which is preliminary data.</text>
</comment>
<protein>
    <submittedName>
        <fullName evidence="1">Uncharacterized protein</fullName>
    </submittedName>
</protein>
<evidence type="ECO:0000313" key="1">
    <source>
        <dbReference type="EMBL" id="KAJ8712913.1"/>
    </source>
</evidence>
<proteinExistence type="predicted"/>
<dbReference type="Proteomes" id="UP001231649">
    <property type="component" value="Chromosome 21"/>
</dbReference>
<dbReference type="EMBL" id="CM056797">
    <property type="protein sequence ID" value="KAJ8712913.1"/>
    <property type="molecule type" value="Genomic_DNA"/>
</dbReference>
<evidence type="ECO:0000313" key="2">
    <source>
        <dbReference type="Proteomes" id="UP001231649"/>
    </source>
</evidence>
<organism evidence="1 2">
    <name type="scientific">Mythimna loreyi</name>
    <dbReference type="NCBI Taxonomy" id="667449"/>
    <lineage>
        <taxon>Eukaryota</taxon>
        <taxon>Metazoa</taxon>
        <taxon>Ecdysozoa</taxon>
        <taxon>Arthropoda</taxon>
        <taxon>Hexapoda</taxon>
        <taxon>Insecta</taxon>
        <taxon>Pterygota</taxon>
        <taxon>Neoptera</taxon>
        <taxon>Endopterygota</taxon>
        <taxon>Lepidoptera</taxon>
        <taxon>Glossata</taxon>
        <taxon>Ditrysia</taxon>
        <taxon>Noctuoidea</taxon>
        <taxon>Noctuidae</taxon>
        <taxon>Noctuinae</taxon>
        <taxon>Hadenini</taxon>
        <taxon>Mythimna</taxon>
    </lineage>
</organism>
<accession>A0ACC2QBS0</accession>
<gene>
    <name evidence="1" type="ORF">PYW08_008217</name>
</gene>
<keyword evidence="2" id="KW-1185">Reference proteome</keyword>
<sequence>MWGAVFLLAVAGTALADPQFMFPEDVPKSESRIVSGWEADVGQFPFQLSLRMVSPAGQVFACGGTILTAEWGMTAAHCTAARVTIIIRAGTVNMTQPAAIFETTKYYNHPLYNEAIPSIVQPHDIGLLEFGRSLKFSDLIQPIRIQRSSAKDQNYAGVQAIASGWGVTWTQGSSPENLNWVYLRLVSNEECRAAYGGSNIIADSTICTRGYYSPTQSTCQGDSGGPLTIIDDDGAITQVGVTSFVSGLGCHAGIPSGFIRPGHYLGWFEELTGVNFDWEYETTTEAPEDVTTEGNGDETTDVTPESVESPEDVPSQESEESAASSQSSESAASQSSESAASSDSSD</sequence>
<reference evidence="1" key="1">
    <citation type="submission" date="2023-03" db="EMBL/GenBank/DDBJ databases">
        <title>Chromosome-level genomes of two armyworms, Mythimna separata and Mythimna loreyi, provide insights into the biosynthesis and reception of sex pheromones.</title>
        <authorList>
            <person name="Zhao H."/>
        </authorList>
    </citation>
    <scope>NUCLEOTIDE SEQUENCE</scope>
    <source>
        <strain evidence="1">BeijingLab</strain>
    </source>
</reference>